<evidence type="ECO:0000313" key="2">
    <source>
        <dbReference type="Proteomes" id="UP000277498"/>
    </source>
</evidence>
<keyword evidence="2" id="KW-1185">Reference proteome</keyword>
<dbReference type="AlphaFoldDB" id="A0A3P5XJ17"/>
<name>A0A3P5XJ17_9RHOB</name>
<accession>A0A3P5XJ17</accession>
<reference evidence="1 2" key="1">
    <citation type="submission" date="2018-11" db="EMBL/GenBank/DDBJ databases">
        <authorList>
            <person name="Criscuolo A."/>
        </authorList>
    </citation>
    <scope>NUCLEOTIDE SEQUENCE [LARGE SCALE GENOMIC DNA]</scope>
    <source>
        <strain evidence="1">ACIP111625</strain>
    </source>
</reference>
<dbReference type="RefSeq" id="WP_124087203.1">
    <property type="nucleotide sequence ID" value="NZ_UXAW01000075.1"/>
</dbReference>
<dbReference type="OrthoDB" id="7642434at2"/>
<gene>
    <name evidence="1" type="ORF">XINFAN_02456</name>
</gene>
<dbReference type="Proteomes" id="UP000277498">
    <property type="component" value="Unassembled WGS sequence"/>
</dbReference>
<sequence length="293" mass="32694">MQNWQLVLMLWGTKYGVSDVNGLVAAVCARSFAPARVVLITDRPREGLAAQVRCVDFPPEFLQPAWMGGGCQAKLAMFRGGVVPDDMPAVFLDLDTVVLGDIARLVALRRSETEISILQSAVLPFGAFARWLWRLSGGRRYARGNSSVVVWHPAHCGFVAARFLEMAAAQPEFRGTPMRADERFLSWVAQPVMRAVPRSAVVKFPTEFMFPRLWFGRLCGALPWVRARRARLVAITLPGDEVKPQALLDLPEARIVTDHKGRRMEWSDRYLGPVRQRLLAAIRAARDSGDARS</sequence>
<proteinExistence type="predicted"/>
<organism evidence="1 2">
    <name type="scientific">Pseudogemmobacter humi</name>
    <dbReference type="NCBI Taxonomy" id="2483812"/>
    <lineage>
        <taxon>Bacteria</taxon>
        <taxon>Pseudomonadati</taxon>
        <taxon>Pseudomonadota</taxon>
        <taxon>Alphaproteobacteria</taxon>
        <taxon>Rhodobacterales</taxon>
        <taxon>Paracoccaceae</taxon>
        <taxon>Pseudogemmobacter</taxon>
    </lineage>
</organism>
<evidence type="ECO:0008006" key="3">
    <source>
        <dbReference type="Google" id="ProtNLM"/>
    </source>
</evidence>
<evidence type="ECO:0000313" key="1">
    <source>
        <dbReference type="EMBL" id="VDC30158.1"/>
    </source>
</evidence>
<dbReference type="EMBL" id="UXAW01000075">
    <property type="protein sequence ID" value="VDC30158.1"/>
    <property type="molecule type" value="Genomic_DNA"/>
</dbReference>
<protein>
    <recommendedName>
        <fullName evidence="3">Glycosyl transferase family 8</fullName>
    </recommendedName>
</protein>